<evidence type="ECO:0000313" key="6">
    <source>
        <dbReference type="Proteomes" id="UP000192674"/>
    </source>
</evidence>
<evidence type="ECO:0000313" key="5">
    <source>
        <dbReference type="EMBL" id="SMD20404.1"/>
    </source>
</evidence>
<dbReference type="GO" id="GO:0006084">
    <property type="term" value="P:acetyl-CoA metabolic process"/>
    <property type="evidence" value="ECO:0007669"/>
    <property type="project" value="InterPro"/>
</dbReference>
<organism evidence="5 6">
    <name type="scientific">Kibdelosporangium aridum</name>
    <dbReference type="NCBI Taxonomy" id="2030"/>
    <lineage>
        <taxon>Bacteria</taxon>
        <taxon>Bacillati</taxon>
        <taxon>Actinomycetota</taxon>
        <taxon>Actinomycetes</taxon>
        <taxon>Pseudonocardiales</taxon>
        <taxon>Pseudonocardiaceae</taxon>
        <taxon>Kibdelosporangium</taxon>
    </lineage>
</organism>
<evidence type="ECO:0000259" key="4">
    <source>
        <dbReference type="Pfam" id="PF08540"/>
    </source>
</evidence>
<keyword evidence="6" id="KW-1185">Reference proteome</keyword>
<dbReference type="Gene3D" id="3.40.47.10">
    <property type="match status" value="2"/>
</dbReference>
<dbReference type="Pfam" id="PF01154">
    <property type="entry name" value="HMG_CoA_synt_N"/>
    <property type="match status" value="1"/>
</dbReference>
<dbReference type="Proteomes" id="UP000192674">
    <property type="component" value="Unassembled WGS sequence"/>
</dbReference>
<dbReference type="PANTHER" id="PTHR43323:SF2">
    <property type="entry name" value="HYDROXYMETHYLGLUTARYL-COA SYNTHASE"/>
    <property type="match status" value="1"/>
</dbReference>
<comment type="similarity">
    <text evidence="1">Belongs to the thiolase-like superfamily. HMG-CoA synthase family.</text>
</comment>
<evidence type="ECO:0000256" key="2">
    <source>
        <dbReference type="ARBA" id="ARBA00022679"/>
    </source>
</evidence>
<dbReference type="InterPro" id="IPR013746">
    <property type="entry name" value="HMG_CoA_synt_C_dom"/>
</dbReference>
<gene>
    <name evidence="5" type="ORF">SAMN05661093_06415</name>
</gene>
<feature type="domain" description="Hydroxymethylglutaryl-coenzyme A synthase C-terminal" evidence="4">
    <location>
        <begin position="261"/>
        <end position="376"/>
    </location>
</feature>
<dbReference type="CDD" id="cd00827">
    <property type="entry name" value="init_cond_enzymes"/>
    <property type="match status" value="1"/>
</dbReference>
<keyword evidence="2" id="KW-0808">Transferase</keyword>
<dbReference type="GO" id="GO:0004421">
    <property type="term" value="F:hydroxymethylglutaryl-CoA synthase activity"/>
    <property type="evidence" value="ECO:0007669"/>
    <property type="project" value="InterPro"/>
</dbReference>
<dbReference type="EMBL" id="FWXV01000006">
    <property type="protein sequence ID" value="SMD20404.1"/>
    <property type="molecule type" value="Genomic_DNA"/>
</dbReference>
<dbReference type="RefSeq" id="WP_033388862.1">
    <property type="nucleotide sequence ID" value="NZ_FWXV01000006.1"/>
</dbReference>
<name>A0A1W2FF37_KIBAR</name>
<dbReference type="SUPFAM" id="SSF53901">
    <property type="entry name" value="Thiolase-like"/>
    <property type="match status" value="2"/>
</dbReference>
<dbReference type="InterPro" id="IPR013528">
    <property type="entry name" value="HMG_CoA_synth_N"/>
</dbReference>
<dbReference type="OrthoDB" id="9769523at2"/>
<dbReference type="AlphaFoldDB" id="A0A1W2FF37"/>
<accession>A0A1W2FF37</accession>
<protein>
    <submittedName>
        <fullName evidence="5">Hydroxymethylglutaryl-CoA synthase</fullName>
    </submittedName>
</protein>
<dbReference type="InterPro" id="IPR016039">
    <property type="entry name" value="Thiolase-like"/>
</dbReference>
<reference evidence="5 6" key="1">
    <citation type="submission" date="2017-04" db="EMBL/GenBank/DDBJ databases">
        <authorList>
            <person name="Afonso C.L."/>
            <person name="Miller P.J."/>
            <person name="Scott M.A."/>
            <person name="Spackman E."/>
            <person name="Goraichik I."/>
            <person name="Dimitrov K.M."/>
            <person name="Suarez D.L."/>
            <person name="Swayne D.E."/>
        </authorList>
    </citation>
    <scope>NUCLEOTIDE SEQUENCE [LARGE SCALE GENOMIC DNA]</scope>
    <source>
        <strain evidence="5 6">DSM 43828</strain>
    </source>
</reference>
<proteinExistence type="inferred from homology"/>
<evidence type="ECO:0000256" key="1">
    <source>
        <dbReference type="ARBA" id="ARBA00007061"/>
    </source>
</evidence>
<dbReference type="PANTHER" id="PTHR43323">
    <property type="entry name" value="3-HYDROXY-3-METHYLGLUTARYL COENZYME A SYNTHASE"/>
    <property type="match status" value="1"/>
</dbReference>
<feature type="domain" description="Hydroxymethylglutaryl-coenzyme A synthase N-terminal" evidence="3">
    <location>
        <begin position="50"/>
        <end position="164"/>
    </location>
</feature>
<evidence type="ECO:0000259" key="3">
    <source>
        <dbReference type="Pfam" id="PF01154"/>
    </source>
</evidence>
<sequence length="405" mass="44214">MQLAVGIDDLTLYGSTLAVDAAALASARGTSDREIRRLQLVRRSLPPSFEDPVTLAVNAARPLTDPDDPDRYGLLVVATESGVDYAKPLSSYVHKYLQLSHRCRHLEVKHACYAGTAALRLASAWVQCNPTRRALVITTDMARRLFYDPGEPAEGAGAVAMVVAAEPRVLAFEPASGVAAREVYDVMRPTPSLETIHSGLSLGAYLDLLELAWDGYREDVGADVLDTFSHVIYHTPITPLVQQAHGLVVEAHQPDAEPSAVAESFERMVRPSLKYCQELGNTYSGSLWAALAALVDHAPSVAAGERIGLYSYGSGSCAEFFSGRFGASARETVGRHQIGQHLASRRHVDLAVYERIVLDTERSLTEAHFKPDTSLVPGLLDAAYTGRSRLVLEDVRDYYRTYGWM</sequence>
<dbReference type="Pfam" id="PF08540">
    <property type="entry name" value="HMG_CoA_synt_C"/>
    <property type="match status" value="1"/>
</dbReference>